<reference evidence="2 3" key="1">
    <citation type="journal article" date="2018" name="BMC Genomics">
        <title>Comparative genome analyses reveal sequence features reflecting distinct modes of host-adaptation between dicot and monocot powdery mildew.</title>
        <authorList>
            <person name="Wu Y."/>
            <person name="Ma X."/>
            <person name="Pan Z."/>
            <person name="Kale S.D."/>
            <person name="Song Y."/>
            <person name="King H."/>
            <person name="Zhang Q."/>
            <person name="Presley C."/>
            <person name="Deng X."/>
            <person name="Wei C.I."/>
            <person name="Xiao S."/>
        </authorList>
    </citation>
    <scope>NUCLEOTIDE SEQUENCE [LARGE SCALE GENOMIC DNA]</scope>
    <source>
        <strain evidence="2">UCSC1</strain>
    </source>
</reference>
<comment type="caution">
    <text evidence="2">The sequence shown here is derived from an EMBL/GenBank/DDBJ whole genome shotgun (WGS) entry which is preliminary data.</text>
</comment>
<evidence type="ECO:0000313" key="3">
    <source>
        <dbReference type="Proteomes" id="UP000285405"/>
    </source>
</evidence>
<evidence type="ECO:0000256" key="1">
    <source>
        <dbReference type="SAM" id="MobiDB-lite"/>
    </source>
</evidence>
<name>A0A420HMZ2_9PEZI</name>
<dbReference type="EMBL" id="MCBR01018090">
    <property type="protein sequence ID" value="RKF58767.1"/>
    <property type="molecule type" value="Genomic_DNA"/>
</dbReference>
<sequence>MPDKSNYRLPTPPMRSSSNIRSYQDPPVCDIDDFADSDSCDQKHVGFHTNVVDLYVPDVPLYDIPSSRNDSVEAD</sequence>
<gene>
    <name evidence="2" type="ORF">GcC1_180050</name>
</gene>
<organism evidence="2 3">
    <name type="scientific">Golovinomyces cichoracearum</name>
    <dbReference type="NCBI Taxonomy" id="62708"/>
    <lineage>
        <taxon>Eukaryota</taxon>
        <taxon>Fungi</taxon>
        <taxon>Dikarya</taxon>
        <taxon>Ascomycota</taxon>
        <taxon>Pezizomycotina</taxon>
        <taxon>Leotiomycetes</taxon>
        <taxon>Erysiphales</taxon>
        <taxon>Erysiphaceae</taxon>
        <taxon>Golovinomyces</taxon>
    </lineage>
</organism>
<protein>
    <submittedName>
        <fullName evidence="2">Uncharacterized protein</fullName>
    </submittedName>
</protein>
<proteinExistence type="predicted"/>
<dbReference type="AlphaFoldDB" id="A0A420HMZ2"/>
<feature type="region of interest" description="Disordered" evidence="1">
    <location>
        <begin position="1"/>
        <end position="25"/>
    </location>
</feature>
<evidence type="ECO:0000313" key="2">
    <source>
        <dbReference type="EMBL" id="RKF58767.1"/>
    </source>
</evidence>
<dbReference type="Proteomes" id="UP000285405">
    <property type="component" value="Unassembled WGS sequence"/>
</dbReference>
<accession>A0A420HMZ2</accession>